<dbReference type="AlphaFoldDB" id="A0A419DF06"/>
<dbReference type="InterPro" id="IPR036291">
    <property type="entry name" value="NAD(P)-bd_dom_sf"/>
</dbReference>
<dbReference type="PANTHER" id="PTHR30576:SF10">
    <property type="entry name" value="SLL5057 PROTEIN"/>
    <property type="match status" value="1"/>
</dbReference>
<evidence type="ECO:0000256" key="5">
    <source>
        <dbReference type="ARBA" id="ARBA00022989"/>
    </source>
</evidence>
<feature type="transmembrane region" description="Helical" evidence="7">
    <location>
        <begin position="302"/>
        <end position="326"/>
    </location>
</feature>
<organism evidence="9 10">
    <name type="scientific">candidate division WS5 bacterium</name>
    <dbReference type="NCBI Taxonomy" id="2093353"/>
    <lineage>
        <taxon>Bacteria</taxon>
        <taxon>candidate division WS5</taxon>
    </lineage>
</organism>
<protein>
    <submittedName>
        <fullName evidence="9">Sugar transferase</fullName>
    </submittedName>
</protein>
<dbReference type="InterPro" id="IPR003362">
    <property type="entry name" value="Bact_transf"/>
</dbReference>
<feature type="transmembrane region" description="Helical" evidence="7">
    <location>
        <begin position="12"/>
        <end position="31"/>
    </location>
</feature>
<keyword evidence="5 7" id="KW-1133">Transmembrane helix</keyword>
<feature type="domain" description="Bacterial sugar transferase" evidence="8">
    <location>
        <begin position="300"/>
        <end position="488"/>
    </location>
</feature>
<dbReference type="GO" id="GO:0016780">
    <property type="term" value="F:phosphotransferase activity, for other substituted phosphate groups"/>
    <property type="evidence" value="ECO:0007669"/>
    <property type="project" value="TreeGrafter"/>
</dbReference>
<dbReference type="GO" id="GO:0016020">
    <property type="term" value="C:membrane"/>
    <property type="evidence" value="ECO:0007669"/>
    <property type="project" value="UniProtKB-SubCell"/>
</dbReference>
<evidence type="ECO:0000256" key="3">
    <source>
        <dbReference type="ARBA" id="ARBA00022679"/>
    </source>
</evidence>
<gene>
    <name evidence="9" type="ORF">C4544_02125</name>
</gene>
<accession>A0A419DF06</accession>
<sequence>MIREQRKLFIRVQRVIDLFLVTVSFILGYILRDKILVIYPFNLLGKYLWNENLRSISYYAIYMGLLPVLLVIWGGLLSYFGMYKSSGIKRVTEVIVIVLKTTLVGFILFGSYVFMLRMQEDISRLFIGFTFFSAALLISLEKMVFTYITKVLSKRDKSFKSSLIAFRRVLIIGTGKRARKFIKIIETNPDWSIKIVGIMDMEAEKKGEIIEGHEVIGTLDDIPDVINANVVDEVVFIVPRSWLNKIENVLYYCESAGLKVHIAVNLYDLKFSRAKQTDLQGFPLLVFESTPEKLGHLFIKRVIDFVSSGIAIVLLSPVFVVIAVLIKTTSKGPVFFEQARCGLYGRQFILYKFRTMIINAESKLKDILKYNEMDGPVFKMTNDPRVTKIGKWLRKSSLDELPQLWNVFMGDMSLVGPRPPLPSEVNNYDNWQRRRLSMRPGITCLWQASGRNKITDFREWMRLDLEYIDNWSLWLDFKILVKTIPVVFLGIGAK</sequence>
<feature type="transmembrane region" description="Helical" evidence="7">
    <location>
        <begin position="126"/>
        <end position="148"/>
    </location>
</feature>
<dbReference type="SUPFAM" id="SSF51735">
    <property type="entry name" value="NAD(P)-binding Rossmann-fold domains"/>
    <property type="match status" value="1"/>
</dbReference>
<feature type="transmembrane region" description="Helical" evidence="7">
    <location>
        <begin position="56"/>
        <end position="82"/>
    </location>
</feature>
<evidence type="ECO:0000256" key="2">
    <source>
        <dbReference type="ARBA" id="ARBA00006464"/>
    </source>
</evidence>
<keyword evidence="6 7" id="KW-0472">Membrane</keyword>
<dbReference type="InterPro" id="IPR017475">
    <property type="entry name" value="EPS_sugar_tfrase"/>
</dbReference>
<dbReference type="PANTHER" id="PTHR30576">
    <property type="entry name" value="COLANIC BIOSYNTHESIS UDP-GLUCOSE LIPID CARRIER TRANSFERASE"/>
    <property type="match status" value="1"/>
</dbReference>
<keyword evidence="4 7" id="KW-0812">Transmembrane</keyword>
<evidence type="ECO:0000256" key="4">
    <source>
        <dbReference type="ARBA" id="ARBA00022692"/>
    </source>
</evidence>
<evidence type="ECO:0000313" key="9">
    <source>
        <dbReference type="EMBL" id="RJO61675.1"/>
    </source>
</evidence>
<evidence type="ECO:0000256" key="7">
    <source>
        <dbReference type="SAM" id="Phobius"/>
    </source>
</evidence>
<dbReference type="Proteomes" id="UP000285655">
    <property type="component" value="Unassembled WGS sequence"/>
</dbReference>
<reference evidence="9 10" key="1">
    <citation type="journal article" date="2017" name="ISME J.">
        <title>Energy and carbon metabolisms in a deep terrestrial subsurface fluid microbial community.</title>
        <authorList>
            <person name="Momper L."/>
            <person name="Jungbluth S.P."/>
            <person name="Lee M.D."/>
            <person name="Amend J.P."/>
        </authorList>
    </citation>
    <scope>NUCLEOTIDE SEQUENCE [LARGE SCALE GENOMIC DNA]</scope>
    <source>
        <strain evidence="9">SURF_29</strain>
    </source>
</reference>
<dbReference type="Pfam" id="PF02397">
    <property type="entry name" value="Bac_transf"/>
    <property type="match status" value="1"/>
</dbReference>
<comment type="caution">
    <text evidence="9">The sequence shown here is derived from an EMBL/GenBank/DDBJ whole genome shotgun (WGS) entry which is preliminary data.</text>
</comment>
<comment type="similarity">
    <text evidence="2">Belongs to the bacterial sugar transferase family.</text>
</comment>
<dbReference type="NCBIfam" id="TIGR03025">
    <property type="entry name" value="EPS_sugtrans"/>
    <property type="match status" value="1"/>
</dbReference>
<name>A0A419DF06_9BACT</name>
<feature type="transmembrane region" description="Helical" evidence="7">
    <location>
        <begin position="94"/>
        <end position="114"/>
    </location>
</feature>
<evidence type="ECO:0000256" key="1">
    <source>
        <dbReference type="ARBA" id="ARBA00004141"/>
    </source>
</evidence>
<dbReference type="Pfam" id="PF13727">
    <property type="entry name" value="CoA_binding_3"/>
    <property type="match status" value="1"/>
</dbReference>
<comment type="subcellular location">
    <subcellularLocation>
        <location evidence="1">Membrane</location>
        <topology evidence="1">Multi-pass membrane protein</topology>
    </subcellularLocation>
</comment>
<evidence type="ECO:0000259" key="8">
    <source>
        <dbReference type="Pfam" id="PF02397"/>
    </source>
</evidence>
<evidence type="ECO:0000256" key="6">
    <source>
        <dbReference type="ARBA" id="ARBA00023136"/>
    </source>
</evidence>
<keyword evidence="3 9" id="KW-0808">Transferase</keyword>
<dbReference type="EMBL" id="QZJW01000014">
    <property type="protein sequence ID" value="RJO61675.1"/>
    <property type="molecule type" value="Genomic_DNA"/>
</dbReference>
<proteinExistence type="inferred from homology"/>
<evidence type="ECO:0000313" key="10">
    <source>
        <dbReference type="Proteomes" id="UP000285655"/>
    </source>
</evidence>
<dbReference type="Gene3D" id="3.40.50.720">
    <property type="entry name" value="NAD(P)-binding Rossmann-like Domain"/>
    <property type="match status" value="1"/>
</dbReference>